<comment type="caution">
    <text evidence="1">The sequence shown here is derived from an EMBL/GenBank/DDBJ whole genome shotgun (WGS) entry which is preliminary data.</text>
</comment>
<dbReference type="Proteomes" id="UP000553706">
    <property type="component" value="Unassembled WGS sequence"/>
</dbReference>
<dbReference type="RefSeq" id="WP_183265364.1">
    <property type="nucleotide sequence ID" value="NZ_JACHFJ010000002.1"/>
</dbReference>
<gene>
    <name evidence="1" type="ORF">HNP71_000588</name>
</gene>
<name>A0A840VLK3_9PROT</name>
<organism evidence="1 2">
    <name type="scientific">Acidocella aromatica</name>
    <dbReference type="NCBI Taxonomy" id="1303579"/>
    <lineage>
        <taxon>Bacteria</taxon>
        <taxon>Pseudomonadati</taxon>
        <taxon>Pseudomonadota</taxon>
        <taxon>Alphaproteobacteria</taxon>
        <taxon>Acetobacterales</taxon>
        <taxon>Acidocellaceae</taxon>
        <taxon>Acidocella</taxon>
    </lineage>
</organism>
<keyword evidence="2" id="KW-1185">Reference proteome</keyword>
<reference evidence="1 2" key="1">
    <citation type="submission" date="2020-08" db="EMBL/GenBank/DDBJ databases">
        <title>Genomic Encyclopedia of Type Strains, Phase IV (KMG-IV): sequencing the most valuable type-strain genomes for metagenomic binning, comparative biology and taxonomic classification.</title>
        <authorList>
            <person name="Goeker M."/>
        </authorList>
    </citation>
    <scope>NUCLEOTIDE SEQUENCE [LARGE SCALE GENOMIC DNA]</scope>
    <source>
        <strain evidence="1 2">DSM 27026</strain>
    </source>
</reference>
<protein>
    <submittedName>
        <fullName evidence="1">Uncharacterized protein</fullName>
    </submittedName>
</protein>
<evidence type="ECO:0000313" key="2">
    <source>
        <dbReference type="Proteomes" id="UP000553706"/>
    </source>
</evidence>
<accession>A0A840VLK3</accession>
<dbReference type="AlphaFoldDB" id="A0A840VLK3"/>
<evidence type="ECO:0000313" key="1">
    <source>
        <dbReference type="EMBL" id="MBB5372350.1"/>
    </source>
</evidence>
<dbReference type="EMBL" id="JACHFJ010000002">
    <property type="protein sequence ID" value="MBB5372350.1"/>
    <property type="molecule type" value="Genomic_DNA"/>
</dbReference>
<sequence length="70" mass="8150">MERNPDMLRFLAQLEPSLATSFTRAQLEAIELHFAMRSRVGHAIDWRRRIRLLGLRAYVVVLAGRERATD</sequence>
<proteinExistence type="predicted"/>